<dbReference type="KEGG" id="uam:UABAM_06516"/>
<reference evidence="4 5" key="1">
    <citation type="submission" date="2019-08" db="EMBL/GenBank/DDBJ databases">
        <title>Complete genome sequence of Candidatus Uab amorphum.</title>
        <authorList>
            <person name="Shiratori T."/>
            <person name="Suzuki S."/>
            <person name="Kakizawa Y."/>
            <person name="Ishida K."/>
        </authorList>
    </citation>
    <scope>NUCLEOTIDE SEQUENCE [LARGE SCALE GENOMIC DNA]</scope>
    <source>
        <strain evidence="4 5">SRT547</strain>
    </source>
</reference>
<keyword evidence="2" id="KW-1133">Transmembrane helix</keyword>
<name>A0A5S9IVZ3_UABAM</name>
<dbReference type="GO" id="GO:0005886">
    <property type="term" value="C:plasma membrane"/>
    <property type="evidence" value="ECO:0007669"/>
    <property type="project" value="UniProtKB-SubCell"/>
</dbReference>
<feature type="transmembrane region" description="Helical" evidence="2">
    <location>
        <begin position="157"/>
        <end position="182"/>
    </location>
</feature>
<dbReference type="OrthoDB" id="265201at2"/>
<feature type="transmembrane region" description="Helical" evidence="2">
    <location>
        <begin position="274"/>
        <end position="292"/>
    </location>
</feature>
<dbReference type="PANTHER" id="PTHR48081">
    <property type="entry name" value="AB HYDROLASE SUPERFAMILY PROTEIN C4A8.06C"/>
    <property type="match status" value="1"/>
</dbReference>
<dbReference type="Pfam" id="PF12679">
    <property type="entry name" value="ABC2_membrane_2"/>
    <property type="match status" value="1"/>
</dbReference>
<feature type="domain" description="BD-FAE-like" evidence="3">
    <location>
        <begin position="526"/>
        <end position="703"/>
    </location>
</feature>
<dbReference type="InterPro" id="IPR050300">
    <property type="entry name" value="GDXG_lipolytic_enzyme"/>
</dbReference>
<dbReference type="SUPFAM" id="SSF53474">
    <property type="entry name" value="alpha/beta-Hydrolases"/>
    <property type="match status" value="1"/>
</dbReference>
<evidence type="ECO:0000256" key="2">
    <source>
        <dbReference type="SAM" id="Phobius"/>
    </source>
</evidence>
<proteinExistence type="predicted"/>
<evidence type="ECO:0000259" key="3">
    <source>
        <dbReference type="Pfam" id="PF20434"/>
    </source>
</evidence>
<dbReference type="InterPro" id="IPR029058">
    <property type="entry name" value="AB_hydrolase_fold"/>
</dbReference>
<dbReference type="Pfam" id="PF20434">
    <property type="entry name" value="BD-FAE"/>
    <property type="match status" value="1"/>
</dbReference>
<evidence type="ECO:0000313" key="4">
    <source>
        <dbReference type="EMBL" id="BBM88100.1"/>
    </source>
</evidence>
<keyword evidence="2" id="KW-0472">Membrane</keyword>
<organism evidence="4 5">
    <name type="scientific">Uabimicrobium amorphum</name>
    <dbReference type="NCBI Taxonomy" id="2596890"/>
    <lineage>
        <taxon>Bacteria</taxon>
        <taxon>Pseudomonadati</taxon>
        <taxon>Planctomycetota</taxon>
        <taxon>Candidatus Uabimicrobiia</taxon>
        <taxon>Candidatus Uabimicrobiales</taxon>
        <taxon>Candidatus Uabimicrobiaceae</taxon>
        <taxon>Candidatus Uabimicrobium</taxon>
    </lineage>
</organism>
<feature type="transmembrane region" description="Helical" evidence="2">
    <location>
        <begin position="12"/>
        <end position="37"/>
    </location>
</feature>
<sequence length="757" mass="84751">MLPIFNHNFRRLVPQIFGWGIGLAFYCAVVLCFFHIVSDNANEIQKLIESLPKALTSLVGDLDKFNTPEGYMSIRIFTIFPILLGIFAIICGSGLLLRDEEQGFLDLMMGYPISRRQIFFARLSSLIVAIMGILLIVWLGIAIGIWVSDLQVSVWKIFFPLTSLFAILCCFTALSLLLSMLLPSRIAATMTSGLIMLIAQMIANLAKLSSTLQPVAVFSPFEYYQGIKALERFDLGHFILLIAIAIVFTIMAFLQFKKRDIRVAGEGDMNWTKFTLATVTTLFIFVYTLISLTRDVSQITPRNCFKTTTVSIEEKNWKSLTKCISEQTKKEWCAAALLRGSFVALDVGDKGAIRMWQNSDQRLEIGNVEQNGTQQQVMQSLIQMQIAVANVDLKVLRRNLEIILRYPNKLFLTTDEVEKLASAVKSKDAFIQAVLRATSNLRQFENYSAIENIKLKETTATAIAITNYGQKVPISFTKNKTKWHIHLPALDFEASIPADKKSSEDNLGDYMLYENIVYDTKHQLLLDAYIPQNSQNNPGILLVHGGGWRTGDKEQLAKYAHFLASNNFACFAISYRLAPQNMFPAQINDCRTALTWLKKNATSYKVDINNVGAVGYSAGGHLVSLLATTNEKSDLKLRVVVAGGAPTDFSTLSDEVTTFRYLFGDIPSKAKNLYNLASPVVQASKQTCPIGFFHGQEDMLVSLDGPLTPVKLHKKLQKLQVATELETIATTGHFEAIYHQKSLDFTLRFLQKHLGNR</sequence>
<dbReference type="EMBL" id="AP019860">
    <property type="protein sequence ID" value="BBM88100.1"/>
    <property type="molecule type" value="Genomic_DNA"/>
</dbReference>
<dbReference type="InterPro" id="IPR049492">
    <property type="entry name" value="BD-FAE-like_dom"/>
</dbReference>
<accession>A0A5S9IVZ3</accession>
<dbReference type="PANTHER" id="PTHR48081:SF13">
    <property type="entry name" value="ALPHA_BETA HYDROLASE"/>
    <property type="match status" value="1"/>
</dbReference>
<evidence type="ECO:0000313" key="5">
    <source>
        <dbReference type="Proteomes" id="UP000326354"/>
    </source>
</evidence>
<dbReference type="Gene3D" id="3.40.50.1820">
    <property type="entry name" value="alpha/beta hydrolase"/>
    <property type="match status" value="1"/>
</dbReference>
<feature type="transmembrane region" description="Helical" evidence="2">
    <location>
        <begin position="118"/>
        <end position="145"/>
    </location>
</feature>
<protein>
    <submittedName>
        <fullName evidence="4">Lipase</fullName>
    </submittedName>
</protein>
<dbReference type="Proteomes" id="UP000326354">
    <property type="component" value="Chromosome"/>
</dbReference>
<dbReference type="GO" id="GO:0016787">
    <property type="term" value="F:hydrolase activity"/>
    <property type="evidence" value="ECO:0007669"/>
    <property type="project" value="UniProtKB-KW"/>
</dbReference>
<gene>
    <name evidence="4" type="ORF">UABAM_06516</name>
</gene>
<dbReference type="GO" id="GO:0140359">
    <property type="term" value="F:ABC-type transporter activity"/>
    <property type="evidence" value="ECO:0007669"/>
    <property type="project" value="InterPro"/>
</dbReference>
<keyword evidence="2" id="KW-0812">Transmembrane</keyword>
<dbReference type="RefSeq" id="WP_151972278.1">
    <property type="nucleotide sequence ID" value="NZ_AP019860.1"/>
</dbReference>
<evidence type="ECO:0000256" key="1">
    <source>
        <dbReference type="ARBA" id="ARBA00022801"/>
    </source>
</evidence>
<feature type="transmembrane region" description="Helical" evidence="2">
    <location>
        <begin position="74"/>
        <end position="97"/>
    </location>
</feature>
<feature type="transmembrane region" description="Helical" evidence="2">
    <location>
        <begin position="235"/>
        <end position="254"/>
    </location>
</feature>
<dbReference type="AlphaFoldDB" id="A0A5S9IVZ3"/>
<keyword evidence="5" id="KW-1185">Reference proteome</keyword>
<keyword evidence="1" id="KW-0378">Hydrolase</keyword>